<accession>A0A1F6DKU3</accession>
<evidence type="ECO:0000313" key="3">
    <source>
        <dbReference type="Proteomes" id="UP000178532"/>
    </source>
</evidence>
<feature type="transmembrane region" description="Helical" evidence="1">
    <location>
        <begin position="90"/>
        <end position="108"/>
    </location>
</feature>
<reference evidence="2 3" key="1">
    <citation type="journal article" date="2016" name="Nat. Commun.">
        <title>Thousands of microbial genomes shed light on interconnected biogeochemical processes in an aquifer system.</title>
        <authorList>
            <person name="Anantharaman K."/>
            <person name="Brown C.T."/>
            <person name="Hug L.A."/>
            <person name="Sharon I."/>
            <person name="Castelle C.J."/>
            <person name="Probst A.J."/>
            <person name="Thomas B.C."/>
            <person name="Singh A."/>
            <person name="Wilkins M.J."/>
            <person name="Karaoz U."/>
            <person name="Brodie E.L."/>
            <person name="Williams K.H."/>
            <person name="Hubbard S.S."/>
            <person name="Banfield J.F."/>
        </authorList>
    </citation>
    <scope>NUCLEOTIDE SEQUENCE [LARGE SCALE GENOMIC DNA]</scope>
</reference>
<organism evidence="2 3">
    <name type="scientific">Candidatus Kaiserbacteria bacterium RIFCSPHIGHO2_02_FULL_54_22</name>
    <dbReference type="NCBI Taxonomy" id="1798495"/>
    <lineage>
        <taxon>Bacteria</taxon>
        <taxon>Candidatus Kaiseribacteriota</taxon>
    </lineage>
</organism>
<evidence type="ECO:0000313" key="2">
    <source>
        <dbReference type="EMBL" id="OGG61947.1"/>
    </source>
</evidence>
<dbReference type="STRING" id="1798495.A3C19_00050"/>
<evidence type="ECO:0000256" key="1">
    <source>
        <dbReference type="SAM" id="Phobius"/>
    </source>
</evidence>
<sequence length="156" mass="16973">MHALIGLHAVLGELGALLFLWVLIEMLNPDESRLRRARLAALLGVLFLLGAWVAGGFYYVTEYGAAVKPIIKAGPLPWAHSVITETKEHIFLFIPFLAILALGLLKRYKNEFAYNRGARVSVMLVSGLVTLMAFAMAGMGFIISSGFRAALEAVAL</sequence>
<keyword evidence="1" id="KW-0472">Membrane</keyword>
<name>A0A1F6DKU3_9BACT</name>
<protein>
    <submittedName>
        <fullName evidence="2">Uncharacterized protein</fullName>
    </submittedName>
</protein>
<dbReference type="EMBL" id="MFLI01000016">
    <property type="protein sequence ID" value="OGG61947.1"/>
    <property type="molecule type" value="Genomic_DNA"/>
</dbReference>
<keyword evidence="1" id="KW-0812">Transmembrane</keyword>
<keyword evidence="1" id="KW-1133">Transmembrane helix</keyword>
<feature type="transmembrane region" description="Helical" evidence="1">
    <location>
        <begin position="39"/>
        <end position="60"/>
    </location>
</feature>
<dbReference type="AlphaFoldDB" id="A0A1F6DKU3"/>
<feature type="transmembrane region" description="Helical" evidence="1">
    <location>
        <begin position="120"/>
        <end position="143"/>
    </location>
</feature>
<comment type="caution">
    <text evidence="2">The sequence shown here is derived from an EMBL/GenBank/DDBJ whole genome shotgun (WGS) entry which is preliminary data.</text>
</comment>
<feature type="transmembrane region" description="Helical" evidence="1">
    <location>
        <begin position="6"/>
        <end position="27"/>
    </location>
</feature>
<proteinExistence type="predicted"/>
<gene>
    <name evidence="2" type="ORF">A3C19_00050</name>
</gene>
<dbReference type="Proteomes" id="UP000178532">
    <property type="component" value="Unassembled WGS sequence"/>
</dbReference>